<dbReference type="InterPro" id="IPR005829">
    <property type="entry name" value="Sugar_transporter_CS"/>
</dbReference>
<proteinExistence type="inferred from homology"/>
<evidence type="ECO:0000256" key="5">
    <source>
        <dbReference type="ARBA" id="ARBA00022597"/>
    </source>
</evidence>
<dbReference type="Proteomes" id="UP000026915">
    <property type="component" value="Chromosome 5"/>
</dbReference>
<keyword evidence="12" id="KW-1185">Reference proteome</keyword>
<dbReference type="GO" id="GO:0055085">
    <property type="term" value="P:transmembrane transport"/>
    <property type="evidence" value="ECO:0000318"/>
    <property type="project" value="GO_Central"/>
</dbReference>
<evidence type="ECO:0000256" key="2">
    <source>
        <dbReference type="ARBA" id="ARBA00010992"/>
    </source>
</evidence>
<dbReference type="Pfam" id="PF00083">
    <property type="entry name" value="Sugar_tr"/>
    <property type="match status" value="1"/>
</dbReference>
<reference evidence="11 12" key="1">
    <citation type="journal article" date="2013" name="Genome Biol.">
        <title>The genome sequence of the most widely cultivated cacao type and its use to identify candidate genes regulating pod color.</title>
        <authorList>
            <person name="Motamayor J.C."/>
            <person name="Mockaitis K."/>
            <person name="Schmutz J."/>
            <person name="Haiminen N."/>
            <person name="Iii D.L."/>
            <person name="Cornejo O."/>
            <person name="Findley S.D."/>
            <person name="Zheng P."/>
            <person name="Utro F."/>
            <person name="Royaert S."/>
            <person name="Saski C."/>
            <person name="Jenkins J."/>
            <person name="Podicheti R."/>
            <person name="Zhao M."/>
            <person name="Scheffler B.E."/>
            <person name="Stack J.C."/>
            <person name="Feltus F.A."/>
            <person name="Mustiga G.M."/>
            <person name="Amores F."/>
            <person name="Phillips W."/>
            <person name="Marelli J.P."/>
            <person name="May G.D."/>
            <person name="Shapiro H."/>
            <person name="Ma J."/>
            <person name="Bustamante C.D."/>
            <person name="Schnell R.J."/>
            <person name="Main D."/>
            <person name="Gilbert D."/>
            <person name="Parida L."/>
            <person name="Kuhn D.N."/>
        </authorList>
    </citation>
    <scope>NUCLEOTIDE SEQUENCE [LARGE SCALE GENOMIC DNA]</scope>
    <source>
        <strain evidence="12">cv. Matina 1-6</strain>
    </source>
</reference>
<evidence type="ECO:0000259" key="10">
    <source>
        <dbReference type="PROSITE" id="PS50850"/>
    </source>
</evidence>
<evidence type="ECO:0000256" key="3">
    <source>
        <dbReference type="ARBA" id="ARBA00022448"/>
    </source>
</evidence>
<dbReference type="CDD" id="cd17358">
    <property type="entry name" value="MFS_GLUT6_8_Class3_like"/>
    <property type="match status" value="1"/>
</dbReference>
<protein>
    <submittedName>
        <fullName evidence="11">Sugar transporter ERD6 14</fullName>
    </submittedName>
</protein>
<keyword evidence="7 9" id="KW-1133">Transmembrane helix</keyword>
<keyword evidence="4" id="KW-1003">Cell membrane</keyword>
<dbReference type="GO" id="GO:0005886">
    <property type="term" value="C:plasma membrane"/>
    <property type="evidence" value="ECO:0007669"/>
    <property type="project" value="UniProtKB-SubCell"/>
</dbReference>
<feature type="transmembrane region" description="Helical" evidence="9">
    <location>
        <begin position="68"/>
        <end position="90"/>
    </location>
</feature>
<sequence>MGEEAATVTQSLLGRRGHGGGGQLQTVSSVTTTLVLSTFVAACISFGFGCVMGYSSPTQSAIMEDLDLSIAEFSLFGSMLNIGSILGALVSGRTTDLLGRKCTMWVLNLFYIMGWFAIAFAKVPWLLDAGRLLLGFRNGIAGYLVPLYVAEITPKNLRGRFSGLVQTMGVIGLSMMYIIGPFFSWRILALIVIIPSPLQLPLLFFIPESPRWLANVGREKEFEKALLSLRGEKVNIFEEATTIKDYTESLKCFSWGGILDLFQRKYAHPLIIGIGLMALQHSGGANAYAYYSGVIFVSAGLSKYIGLSTLAVVEILMSLLDTSLIDKFLHVEYASAASSLEYHSFYSYHKQDYNWWGERTPILALISIWLYMGSYQVGMEGIPWIIVAEIFSINIKGAAGSISSLIGNLFSWIVSYNFNFLFQWSSAGTFFIFSAICGLNAIFAATMVPETKGRTLEEIQASLTSI</sequence>
<evidence type="ECO:0000256" key="7">
    <source>
        <dbReference type="ARBA" id="ARBA00022989"/>
    </source>
</evidence>
<accession>A0A061F2K5</accession>
<dbReference type="PROSITE" id="PS50850">
    <property type="entry name" value="MFS"/>
    <property type="match status" value="1"/>
</dbReference>
<comment type="subcellular location">
    <subcellularLocation>
        <location evidence="1">Cell membrane</location>
        <topology evidence="1">Multi-pass membrane protein</topology>
    </subcellularLocation>
</comment>
<keyword evidence="3" id="KW-0813">Transport</keyword>
<dbReference type="Gramene" id="EOY11276">
    <property type="protein sequence ID" value="EOY11276"/>
    <property type="gene ID" value="TCM_026515"/>
</dbReference>
<feature type="transmembrane region" description="Helical" evidence="9">
    <location>
        <begin position="161"/>
        <end position="179"/>
    </location>
</feature>
<comment type="similarity">
    <text evidence="2">Belongs to the major facilitator superfamily. Sugar transporter (TC 2.A.1.1) family.</text>
</comment>
<keyword evidence="6 9" id="KW-0812">Transmembrane</keyword>
<keyword evidence="8 9" id="KW-0472">Membrane</keyword>
<feature type="transmembrane region" description="Helical" evidence="9">
    <location>
        <begin position="430"/>
        <end position="448"/>
    </location>
</feature>
<evidence type="ECO:0000256" key="8">
    <source>
        <dbReference type="ARBA" id="ARBA00023136"/>
    </source>
</evidence>
<dbReference type="AlphaFoldDB" id="A0A061F2K5"/>
<feature type="transmembrane region" description="Helical" evidence="9">
    <location>
        <begin position="102"/>
        <end position="123"/>
    </location>
</feature>
<evidence type="ECO:0000313" key="11">
    <source>
        <dbReference type="EMBL" id="EOY11276.1"/>
    </source>
</evidence>
<dbReference type="FunFam" id="1.20.1250.20:FF:000218">
    <property type="entry name" value="facilitated trehalose transporter Tret1"/>
    <property type="match status" value="1"/>
</dbReference>
<dbReference type="InterPro" id="IPR020846">
    <property type="entry name" value="MFS_dom"/>
</dbReference>
<evidence type="ECO:0000256" key="1">
    <source>
        <dbReference type="ARBA" id="ARBA00004651"/>
    </source>
</evidence>
<dbReference type="Gene3D" id="1.20.1250.20">
    <property type="entry name" value="MFS general substrate transporter like domains"/>
    <property type="match status" value="1"/>
</dbReference>
<dbReference type="PANTHER" id="PTHR48021">
    <property type="match status" value="1"/>
</dbReference>
<feature type="transmembrane region" description="Helical" evidence="9">
    <location>
        <begin position="362"/>
        <end position="386"/>
    </location>
</feature>
<gene>
    <name evidence="11" type="ORF">TCM_026515</name>
</gene>
<keyword evidence="5 11" id="KW-0762">Sugar transport</keyword>
<dbReference type="InterPro" id="IPR050549">
    <property type="entry name" value="MFS_Trehalose_Transporter"/>
</dbReference>
<dbReference type="InterPro" id="IPR044775">
    <property type="entry name" value="MFS_ERD6/Tret1-like"/>
</dbReference>
<dbReference type="GO" id="GO:0016020">
    <property type="term" value="C:membrane"/>
    <property type="evidence" value="ECO:0000318"/>
    <property type="project" value="GO_Central"/>
</dbReference>
<dbReference type="eggNOG" id="KOG0254">
    <property type="taxonomic scope" value="Eukaryota"/>
</dbReference>
<dbReference type="HOGENOM" id="CLU_001265_30_5_1"/>
<name>A0A061F2K5_THECC</name>
<evidence type="ECO:0000256" key="9">
    <source>
        <dbReference type="SAM" id="Phobius"/>
    </source>
</evidence>
<dbReference type="InParanoid" id="A0A061F2K5"/>
<dbReference type="EMBL" id="CM001883">
    <property type="protein sequence ID" value="EOY11276.1"/>
    <property type="molecule type" value="Genomic_DNA"/>
</dbReference>
<feature type="transmembrane region" description="Helical" evidence="9">
    <location>
        <begin position="185"/>
        <end position="206"/>
    </location>
</feature>
<dbReference type="InterPro" id="IPR036259">
    <property type="entry name" value="MFS_trans_sf"/>
</dbReference>
<dbReference type="SUPFAM" id="SSF103473">
    <property type="entry name" value="MFS general substrate transporter"/>
    <property type="match status" value="1"/>
</dbReference>
<organism evidence="11 12">
    <name type="scientific">Theobroma cacao</name>
    <name type="common">Cacao</name>
    <name type="synonym">Cocoa</name>
    <dbReference type="NCBI Taxonomy" id="3641"/>
    <lineage>
        <taxon>Eukaryota</taxon>
        <taxon>Viridiplantae</taxon>
        <taxon>Streptophyta</taxon>
        <taxon>Embryophyta</taxon>
        <taxon>Tracheophyta</taxon>
        <taxon>Spermatophyta</taxon>
        <taxon>Magnoliopsida</taxon>
        <taxon>eudicotyledons</taxon>
        <taxon>Gunneridae</taxon>
        <taxon>Pentapetalae</taxon>
        <taxon>rosids</taxon>
        <taxon>malvids</taxon>
        <taxon>Malvales</taxon>
        <taxon>Malvaceae</taxon>
        <taxon>Byttnerioideae</taxon>
        <taxon>Theobroma</taxon>
    </lineage>
</organism>
<dbReference type="OMA" id="LENHCWE"/>
<evidence type="ECO:0000256" key="6">
    <source>
        <dbReference type="ARBA" id="ARBA00022692"/>
    </source>
</evidence>
<dbReference type="GO" id="GO:0051119">
    <property type="term" value="F:sugar transmembrane transporter activity"/>
    <property type="evidence" value="ECO:0007669"/>
    <property type="project" value="InterPro"/>
</dbReference>
<evidence type="ECO:0000256" key="4">
    <source>
        <dbReference type="ARBA" id="ARBA00022475"/>
    </source>
</evidence>
<dbReference type="PROSITE" id="PS00217">
    <property type="entry name" value="SUGAR_TRANSPORT_2"/>
    <property type="match status" value="1"/>
</dbReference>
<dbReference type="GO" id="GO:0022857">
    <property type="term" value="F:transmembrane transporter activity"/>
    <property type="evidence" value="ECO:0000318"/>
    <property type="project" value="GO_Central"/>
</dbReference>
<feature type="domain" description="Major facilitator superfamily (MFS) profile" evidence="10">
    <location>
        <begin position="33"/>
        <end position="452"/>
    </location>
</feature>
<dbReference type="InterPro" id="IPR005828">
    <property type="entry name" value="MFS_sugar_transport-like"/>
</dbReference>
<dbReference type="STRING" id="3641.A0A061F2K5"/>
<evidence type="ECO:0000313" key="12">
    <source>
        <dbReference type="Proteomes" id="UP000026915"/>
    </source>
</evidence>
<dbReference type="InterPro" id="IPR003663">
    <property type="entry name" value="Sugar/inositol_transpt"/>
</dbReference>
<dbReference type="PRINTS" id="PR00171">
    <property type="entry name" value="SUGRTRNSPORT"/>
</dbReference>
<feature type="transmembrane region" description="Helical" evidence="9">
    <location>
        <begin position="34"/>
        <end position="56"/>
    </location>
</feature>
<feature type="transmembrane region" description="Helical" evidence="9">
    <location>
        <begin position="288"/>
        <end position="313"/>
    </location>
</feature>
<dbReference type="PANTHER" id="PTHR48021:SF90">
    <property type="entry name" value="SUGAR TRANSPORTER ERD6-LIKE 5 ISOFORM X1"/>
    <property type="match status" value="1"/>
</dbReference>